<name>A0A7W6BLL6_9SPHN</name>
<dbReference type="Gene3D" id="3.20.170.20">
    <property type="entry name" value="Protein of unknown function DUF952"/>
    <property type="match status" value="1"/>
</dbReference>
<evidence type="ECO:0000313" key="1">
    <source>
        <dbReference type="EMBL" id="MBB3927216.1"/>
    </source>
</evidence>
<keyword evidence="2" id="KW-1185">Reference proteome</keyword>
<reference evidence="1 2" key="1">
    <citation type="submission" date="2020-08" db="EMBL/GenBank/DDBJ databases">
        <title>Genomic Encyclopedia of Type Strains, Phase IV (KMG-IV): sequencing the most valuable type-strain genomes for metagenomic binning, comparative biology and taxonomic classification.</title>
        <authorList>
            <person name="Goeker M."/>
        </authorList>
    </citation>
    <scope>NUCLEOTIDE SEQUENCE [LARGE SCALE GENOMIC DNA]</scope>
    <source>
        <strain evidence="1 2">DSM 26189</strain>
    </source>
</reference>
<dbReference type="RefSeq" id="WP_188072718.1">
    <property type="nucleotide sequence ID" value="NZ_BSPS01000013.1"/>
</dbReference>
<proteinExistence type="predicted"/>
<protein>
    <submittedName>
        <fullName evidence="1">Uncharacterized protein (DUF952 family)</fullName>
    </submittedName>
</protein>
<comment type="caution">
    <text evidence="1">The sequence shown here is derived from an EMBL/GenBank/DDBJ whole genome shotgun (WGS) entry which is preliminary data.</text>
</comment>
<dbReference type="SUPFAM" id="SSF56399">
    <property type="entry name" value="ADP-ribosylation"/>
    <property type="match status" value="1"/>
</dbReference>
<dbReference type="PANTHER" id="PTHR34129">
    <property type="entry name" value="BLR1139 PROTEIN"/>
    <property type="match status" value="1"/>
</dbReference>
<dbReference type="EMBL" id="JACIDT010000010">
    <property type="protein sequence ID" value="MBB3927216.1"/>
    <property type="molecule type" value="Genomic_DNA"/>
</dbReference>
<gene>
    <name evidence="1" type="ORF">GGR43_002939</name>
</gene>
<sequence length="118" mass="12898">MADLFAFKILTRDQWDRFRADGLFEGAPVDIADGYIHLSARDQVAGTLEKHFAGQDDLILAMVDLAALGDTVKWEESRGGALFPHVYGPLPMEAVTTKAKLRLDETGRHVLPAGFDAG</sequence>
<dbReference type="InterPro" id="IPR009297">
    <property type="entry name" value="DUF952"/>
</dbReference>
<accession>A0A7W6BLL6</accession>
<dbReference type="Pfam" id="PF06108">
    <property type="entry name" value="DUF952"/>
    <property type="match status" value="1"/>
</dbReference>
<dbReference type="PANTHER" id="PTHR34129:SF1">
    <property type="entry name" value="DUF952 DOMAIN-CONTAINING PROTEIN"/>
    <property type="match status" value="1"/>
</dbReference>
<dbReference type="AlphaFoldDB" id="A0A7W6BLL6"/>
<dbReference type="Proteomes" id="UP000571950">
    <property type="component" value="Unassembled WGS sequence"/>
</dbReference>
<evidence type="ECO:0000313" key="2">
    <source>
        <dbReference type="Proteomes" id="UP000571950"/>
    </source>
</evidence>
<organism evidence="1 2">
    <name type="scientific">Sphingobium jiangsuense</name>
    <dbReference type="NCBI Taxonomy" id="870476"/>
    <lineage>
        <taxon>Bacteria</taxon>
        <taxon>Pseudomonadati</taxon>
        <taxon>Pseudomonadota</taxon>
        <taxon>Alphaproteobacteria</taxon>
        <taxon>Sphingomonadales</taxon>
        <taxon>Sphingomonadaceae</taxon>
        <taxon>Sphingobium</taxon>
    </lineage>
</organism>